<dbReference type="eggNOG" id="COG4670">
    <property type="taxonomic scope" value="Bacteria"/>
</dbReference>
<dbReference type="STRING" id="177437.HRM2_01100"/>
<dbReference type="InterPro" id="IPR037171">
    <property type="entry name" value="NagB/RpiA_transferase-like"/>
</dbReference>
<dbReference type="Gene3D" id="3.40.1080.10">
    <property type="entry name" value="Glutaconate Coenzyme A-transferase"/>
    <property type="match status" value="1"/>
</dbReference>
<dbReference type="KEGG" id="dat:HRM2_01100"/>
<keyword evidence="2" id="KW-1185">Reference proteome</keyword>
<dbReference type="EMBL" id="CP001087">
    <property type="protein sequence ID" value="ACN13233.1"/>
    <property type="molecule type" value="Genomic_DNA"/>
</dbReference>
<organism evidence="1 2">
    <name type="scientific">Desulforapulum autotrophicum (strain ATCC 43914 / DSM 3382 / VKM B-1955 / HRM2)</name>
    <name type="common">Desulfobacterium autotrophicum</name>
    <dbReference type="NCBI Taxonomy" id="177437"/>
    <lineage>
        <taxon>Bacteria</taxon>
        <taxon>Pseudomonadati</taxon>
        <taxon>Thermodesulfobacteriota</taxon>
        <taxon>Desulfobacteria</taxon>
        <taxon>Desulfobacterales</taxon>
        <taxon>Desulfobacteraceae</taxon>
        <taxon>Desulforapulum</taxon>
    </lineage>
</organism>
<reference evidence="1 2" key="1">
    <citation type="journal article" date="2009" name="Environ. Microbiol.">
        <title>Genome sequence of Desulfobacterium autotrophicum HRM2, a marine sulfate reducer oxidizing organic carbon completely to carbon dioxide.</title>
        <authorList>
            <person name="Strittmatter A.W."/>
            <person name="Liesegang H."/>
            <person name="Rabus R."/>
            <person name="Decker I."/>
            <person name="Amann J."/>
            <person name="Andres S."/>
            <person name="Henne A."/>
            <person name="Fricke W.F."/>
            <person name="Martinez-Arias R."/>
            <person name="Bartels D."/>
            <person name="Goesmann A."/>
            <person name="Krause L."/>
            <person name="Puehler A."/>
            <person name="Klenk H.P."/>
            <person name="Richter M."/>
            <person name="Schuler M."/>
            <person name="Gloeckner F.O."/>
            <person name="Meyerdierks A."/>
            <person name="Gottschalk G."/>
            <person name="Amann R."/>
        </authorList>
    </citation>
    <scope>NUCLEOTIDE SEQUENCE [LARGE SCALE GENOMIC DNA]</scope>
    <source>
        <strain evidence="2">ATCC 43914 / DSM 3382 / HRM2</strain>
    </source>
</reference>
<gene>
    <name evidence="1" type="ordered locus">HRM2_01100</name>
</gene>
<evidence type="ECO:0000313" key="1">
    <source>
        <dbReference type="EMBL" id="ACN13233.1"/>
    </source>
</evidence>
<accession>C0QEB6</accession>
<dbReference type="SUPFAM" id="SSF100950">
    <property type="entry name" value="NagB/RpiA/CoA transferase-like"/>
    <property type="match status" value="1"/>
</dbReference>
<dbReference type="Proteomes" id="UP000000442">
    <property type="component" value="Chromosome"/>
</dbReference>
<dbReference type="RefSeq" id="WP_012662484.1">
    <property type="nucleotide sequence ID" value="NC_012108.1"/>
</dbReference>
<keyword evidence="1" id="KW-0808">Transferase</keyword>
<name>C0QEB6_DESAH</name>
<evidence type="ECO:0000313" key="2">
    <source>
        <dbReference type="Proteomes" id="UP000000442"/>
    </source>
</evidence>
<sequence>MELIEIAPGIDIKTDIPAHMDFKPIITTAPRLMDSRIFQAGSMGINDDHPHLTD</sequence>
<protein>
    <submittedName>
        <fullName evidence="1">Acetyl-CoA:acetoacetyl-CoA transferase</fullName>
    </submittedName>
</protein>
<dbReference type="GO" id="GO:0016740">
    <property type="term" value="F:transferase activity"/>
    <property type="evidence" value="ECO:0007669"/>
    <property type="project" value="UniProtKB-KW"/>
</dbReference>
<dbReference type="AlphaFoldDB" id="C0QEB6"/>
<dbReference type="HOGENOM" id="CLU_3080216_0_0_7"/>
<proteinExistence type="predicted"/>